<organism evidence="9 10">
    <name type="scientific">Lachancea lanzarotensis</name>
    <dbReference type="NCBI Taxonomy" id="1245769"/>
    <lineage>
        <taxon>Eukaryota</taxon>
        <taxon>Fungi</taxon>
        <taxon>Dikarya</taxon>
        <taxon>Ascomycota</taxon>
        <taxon>Saccharomycotina</taxon>
        <taxon>Saccharomycetes</taxon>
        <taxon>Saccharomycetales</taxon>
        <taxon>Saccharomycetaceae</taxon>
        <taxon>Lachancea</taxon>
    </lineage>
</organism>
<reference evidence="9 10" key="1">
    <citation type="submission" date="2014-12" db="EMBL/GenBank/DDBJ databases">
        <authorList>
            <person name="Neuveglise Cecile"/>
        </authorList>
    </citation>
    <scope>NUCLEOTIDE SEQUENCE [LARGE SCALE GENOMIC DNA]</scope>
    <source>
        <strain evidence="9 10">CBS 12615</strain>
    </source>
</reference>
<dbReference type="InterPro" id="IPR045326">
    <property type="entry name" value="ATG17-like_dom"/>
</dbReference>
<feature type="coiled-coil region" evidence="7">
    <location>
        <begin position="85"/>
        <end position="116"/>
    </location>
</feature>
<keyword evidence="7" id="KW-0175">Coiled coil</keyword>
<dbReference type="PANTHER" id="PTHR28005">
    <property type="entry name" value="AUTOPHAGY-RELATED PROTEIN 17"/>
    <property type="match status" value="1"/>
</dbReference>
<keyword evidence="3 6" id="KW-0963">Cytoplasm</keyword>
<gene>
    <name evidence="9" type="ORF">LALA0_S03e07536g</name>
</gene>
<keyword evidence="10" id="KW-1185">Reference proteome</keyword>
<feature type="domain" description="Autophagy protein ATG17-like" evidence="8">
    <location>
        <begin position="17"/>
        <end position="388"/>
    </location>
</feature>
<evidence type="ECO:0000256" key="5">
    <source>
        <dbReference type="ARBA" id="ARBA00023136"/>
    </source>
</evidence>
<dbReference type="GO" id="GO:0120095">
    <property type="term" value="C:vacuole-isolation membrane contact site"/>
    <property type="evidence" value="ECO:0007669"/>
    <property type="project" value="EnsemblFungi"/>
</dbReference>
<evidence type="ECO:0000313" key="10">
    <source>
        <dbReference type="Proteomes" id="UP000054304"/>
    </source>
</evidence>
<dbReference type="GO" id="GO:0000422">
    <property type="term" value="P:autophagy of mitochondrion"/>
    <property type="evidence" value="ECO:0007669"/>
    <property type="project" value="EnsemblFungi"/>
</dbReference>
<dbReference type="Pfam" id="PF04108">
    <property type="entry name" value="ATG17_like"/>
    <property type="match status" value="1"/>
</dbReference>
<dbReference type="EMBL" id="LN736362">
    <property type="protein sequence ID" value="CEP61644.1"/>
    <property type="molecule type" value="Genomic_DNA"/>
</dbReference>
<dbReference type="GO" id="GO:0060090">
    <property type="term" value="F:molecular adaptor activity"/>
    <property type="evidence" value="ECO:0007669"/>
    <property type="project" value="EnsemblFungi"/>
</dbReference>
<comment type="function">
    <text evidence="6">Autophagy-specific protein that functions in response to autophagy-inducing signals as a scaffold to recruit other ATG proteins to organize preautophagosomal structure (PAS) formation. Modulates the timing and magnitude of the autophagy response, such as the size of the sequestering vesicles. Plays particularly a role in pexophagy and nucleophagy.</text>
</comment>
<protein>
    <recommendedName>
        <fullName evidence="2 6">Autophagy-related protein 17</fullName>
    </recommendedName>
</protein>
<evidence type="ECO:0000256" key="2">
    <source>
        <dbReference type="ARBA" id="ARBA00013806"/>
    </source>
</evidence>
<evidence type="ECO:0000256" key="4">
    <source>
        <dbReference type="ARBA" id="ARBA00023006"/>
    </source>
</evidence>
<dbReference type="GO" id="GO:0006995">
    <property type="term" value="P:cellular response to nitrogen starvation"/>
    <property type="evidence" value="ECO:0007669"/>
    <property type="project" value="EnsemblFungi"/>
</dbReference>
<evidence type="ECO:0000259" key="8">
    <source>
        <dbReference type="Pfam" id="PF04108"/>
    </source>
</evidence>
<dbReference type="GO" id="GO:0030295">
    <property type="term" value="F:protein kinase activator activity"/>
    <property type="evidence" value="ECO:0007669"/>
    <property type="project" value="EnsemblFungi"/>
</dbReference>
<dbReference type="HOGENOM" id="CLU_051526_0_0_1"/>
<name>A0A0C7N119_9SACH</name>
<proteinExistence type="inferred from homology"/>
<dbReference type="GO" id="GO:0000425">
    <property type="term" value="P:pexophagy"/>
    <property type="evidence" value="ECO:0007669"/>
    <property type="project" value="EnsemblFungi"/>
</dbReference>
<dbReference type="PANTHER" id="PTHR28005:SF1">
    <property type="entry name" value="AUTOPHAGY-RELATED PROTEIN 17"/>
    <property type="match status" value="1"/>
</dbReference>
<dbReference type="OrthoDB" id="1937984at2759"/>
<dbReference type="STRING" id="1245769.A0A0C7N119"/>
<sequence>MISRNIEAVSEKSRRFLEQAQLLCHESNTQLSLVKTRIRDWQKYRSKLLFILDCITEQCTYLTNVLLKNGIGKKLIDNQWRRAILVDLADEMEHWQKDIQNMIKKLDSVHNSLEKERDSTLGDFISRDNSHVLDDKLNELPVIRKQVENISRQYQQTVTKVQLQLIETKLKKVENEFIVKFGDQNETNIRLDEQFTTEAEQRVHELADFLKSFTDHFDKCSILMSGTLTPTESKSLYEIVERDDKELPAIESSLHEAFKEAFSFAEEVNALLDTKEAEKAEIEALVMKILADLQKHEEYISVFEGISKLIERFKNSCLDSVRQTKELLGFYVNFENSYYRLLAEVKRRQGAAEKMAEILTNCEAQLKKLDAADIRERQMFLLENGDFLPETIWPNEIGNLSSLYTLDYHVRNV</sequence>
<evidence type="ECO:0000256" key="6">
    <source>
        <dbReference type="RuleBase" id="RU368080"/>
    </source>
</evidence>
<evidence type="ECO:0000256" key="3">
    <source>
        <dbReference type="ARBA" id="ARBA00022490"/>
    </source>
</evidence>
<keyword evidence="5" id="KW-0472">Membrane</keyword>
<dbReference type="Proteomes" id="UP000054304">
    <property type="component" value="Unassembled WGS sequence"/>
</dbReference>
<dbReference type="RefSeq" id="XP_022627878.1">
    <property type="nucleotide sequence ID" value="XM_022773401.1"/>
</dbReference>
<comment type="similarity">
    <text evidence="1 6">Belongs to the ATG17 family.</text>
</comment>
<dbReference type="GeneID" id="34685073"/>
<dbReference type="GO" id="GO:0045772">
    <property type="term" value="P:positive regulation of autophagosome size"/>
    <property type="evidence" value="ECO:0007669"/>
    <property type="project" value="EnsemblFungi"/>
</dbReference>
<dbReference type="GO" id="GO:2000786">
    <property type="term" value="P:positive regulation of autophagosome assembly"/>
    <property type="evidence" value="ECO:0007669"/>
    <property type="project" value="EnsemblFungi"/>
</dbReference>
<keyword evidence="4 6" id="KW-0072">Autophagy</keyword>
<dbReference type="GO" id="GO:0000149">
    <property type="term" value="F:SNARE binding"/>
    <property type="evidence" value="ECO:0007669"/>
    <property type="project" value="EnsemblFungi"/>
</dbReference>
<accession>A0A0C7N119</accession>
<dbReference type="GO" id="GO:0034045">
    <property type="term" value="C:phagophore assembly site membrane"/>
    <property type="evidence" value="ECO:0007669"/>
    <property type="project" value="UniProtKB-SubCell"/>
</dbReference>
<dbReference type="InterPro" id="IPR007240">
    <property type="entry name" value="Atg17"/>
</dbReference>
<evidence type="ECO:0000256" key="7">
    <source>
        <dbReference type="SAM" id="Coils"/>
    </source>
</evidence>
<evidence type="ECO:0000256" key="1">
    <source>
        <dbReference type="ARBA" id="ARBA00006259"/>
    </source>
</evidence>
<dbReference type="GO" id="GO:1990316">
    <property type="term" value="C:Atg1/ULK1 kinase complex"/>
    <property type="evidence" value="ECO:0007669"/>
    <property type="project" value="EnsemblFungi"/>
</dbReference>
<dbReference type="AlphaFoldDB" id="A0A0C7N119"/>
<dbReference type="GO" id="GO:0034727">
    <property type="term" value="P:piecemeal microautophagy of the nucleus"/>
    <property type="evidence" value="ECO:0007669"/>
    <property type="project" value="EnsemblFungi"/>
</dbReference>
<dbReference type="GO" id="GO:0034497">
    <property type="term" value="P:protein localization to phagophore assembly site"/>
    <property type="evidence" value="ECO:0007669"/>
    <property type="project" value="EnsemblFungi"/>
</dbReference>
<comment type="subcellular location">
    <subcellularLocation>
        <location evidence="6">Cytoplasm</location>
    </subcellularLocation>
    <subcellularLocation>
        <location evidence="6">Preautophagosomal structure membrane</location>
        <topology evidence="6">Peripheral membrane protein</topology>
    </subcellularLocation>
</comment>
<evidence type="ECO:0000313" key="9">
    <source>
        <dbReference type="EMBL" id="CEP61644.1"/>
    </source>
</evidence>